<name>A0A0R1ETH2_LACZE</name>
<proteinExistence type="predicted"/>
<dbReference type="InterPro" id="IPR029051">
    <property type="entry name" value="DUF4352"/>
</dbReference>
<reference evidence="4 5" key="1">
    <citation type="journal article" date="2015" name="Genome Announc.">
        <title>Expanding the biotechnology potential of lactobacilli through comparative genomics of 213 strains and associated genera.</title>
        <authorList>
            <person name="Sun Z."/>
            <person name="Harris H.M."/>
            <person name="McCann A."/>
            <person name="Guo C."/>
            <person name="Argimon S."/>
            <person name="Zhang W."/>
            <person name="Yang X."/>
            <person name="Jeffery I.B."/>
            <person name="Cooney J.C."/>
            <person name="Kagawa T.F."/>
            <person name="Liu W."/>
            <person name="Song Y."/>
            <person name="Salvetti E."/>
            <person name="Wrobel A."/>
            <person name="Rasinkangas P."/>
            <person name="Parkhill J."/>
            <person name="Rea M.C."/>
            <person name="O'Sullivan O."/>
            <person name="Ritari J."/>
            <person name="Douillard F.P."/>
            <person name="Paul Ross R."/>
            <person name="Yang R."/>
            <person name="Briner A.E."/>
            <person name="Felis G.E."/>
            <person name="de Vos W.M."/>
            <person name="Barrangou R."/>
            <person name="Klaenhammer T.R."/>
            <person name="Caufield P.W."/>
            <person name="Cui Y."/>
            <person name="Zhang H."/>
            <person name="O'Toole P.W."/>
        </authorList>
    </citation>
    <scope>NUCLEOTIDE SEQUENCE [LARGE SCALE GENOMIC DNA]</scope>
    <source>
        <strain evidence="4 5">DSM 20178</strain>
    </source>
</reference>
<feature type="domain" description="DUF4352" evidence="3">
    <location>
        <begin position="57"/>
        <end position="167"/>
    </location>
</feature>
<protein>
    <recommendedName>
        <fullName evidence="3">DUF4352 domain-containing protein</fullName>
    </recommendedName>
</protein>
<dbReference type="AlphaFoldDB" id="A0A0R1ETH2"/>
<dbReference type="eggNOG" id="ENOG5033DEN">
    <property type="taxonomic scope" value="Bacteria"/>
</dbReference>
<evidence type="ECO:0000256" key="1">
    <source>
        <dbReference type="ARBA" id="ARBA00022729"/>
    </source>
</evidence>
<feature type="chain" id="PRO_5039136091" description="DUF4352 domain-containing protein" evidence="2">
    <location>
        <begin position="34"/>
        <end position="176"/>
    </location>
</feature>
<dbReference type="EMBL" id="AZCT01000006">
    <property type="protein sequence ID" value="KRK12512.1"/>
    <property type="molecule type" value="Genomic_DNA"/>
</dbReference>
<evidence type="ECO:0000313" key="5">
    <source>
        <dbReference type="Proteomes" id="UP000051984"/>
    </source>
</evidence>
<gene>
    <name evidence="4" type="ORF">FD51_GL002641</name>
</gene>
<evidence type="ECO:0000259" key="3">
    <source>
        <dbReference type="Pfam" id="PF11611"/>
    </source>
</evidence>
<comment type="caution">
    <text evidence="4">The sequence shown here is derived from an EMBL/GenBank/DDBJ whole genome shotgun (WGS) entry which is preliminary data.</text>
</comment>
<dbReference type="PATRIC" id="fig|1423816.3.peg.2748"/>
<dbReference type="InterPro" id="IPR029050">
    <property type="entry name" value="Immunoprotect_excell_Ig-like"/>
</dbReference>
<dbReference type="PROSITE" id="PS51257">
    <property type="entry name" value="PROKAR_LIPOPROTEIN"/>
    <property type="match status" value="1"/>
</dbReference>
<dbReference type="Pfam" id="PF11611">
    <property type="entry name" value="DUF4352"/>
    <property type="match status" value="1"/>
</dbReference>
<feature type="signal peptide" evidence="2">
    <location>
        <begin position="1"/>
        <end position="33"/>
    </location>
</feature>
<keyword evidence="1 2" id="KW-0732">Signal</keyword>
<evidence type="ECO:0000256" key="2">
    <source>
        <dbReference type="SAM" id="SignalP"/>
    </source>
</evidence>
<sequence>MTLKAENFGGTKMKKSLVLVAAVSALLTLSACGSTSGKSGSNNAKSSQVASKKSEFHKIGESATVDKVTYTLTGVATTDERNEFDDTKPANVIKVTYTIKNGSDKEVPVGTDLEVYGPDGKKLESYANTNTMDSVAAGKSIDAVANFGTAKLGEFELQFAPFMSFSNAAKFKATVQ</sequence>
<dbReference type="Gene3D" id="2.60.40.1240">
    <property type="match status" value="1"/>
</dbReference>
<dbReference type="Proteomes" id="UP000051984">
    <property type="component" value="Unassembled WGS sequence"/>
</dbReference>
<evidence type="ECO:0000313" key="4">
    <source>
        <dbReference type="EMBL" id="KRK12512.1"/>
    </source>
</evidence>
<accession>A0A0R1ETH2</accession>
<organism evidence="4 5">
    <name type="scientific">Lacticaseibacillus zeae DSM 20178 = KCTC 3804</name>
    <dbReference type="NCBI Taxonomy" id="1423816"/>
    <lineage>
        <taxon>Bacteria</taxon>
        <taxon>Bacillati</taxon>
        <taxon>Bacillota</taxon>
        <taxon>Bacilli</taxon>
        <taxon>Lactobacillales</taxon>
        <taxon>Lactobacillaceae</taxon>
        <taxon>Lacticaseibacillus</taxon>
    </lineage>
</organism>